<comment type="caution">
    <text evidence="1">The sequence shown here is derived from an EMBL/GenBank/DDBJ whole genome shotgun (WGS) entry which is preliminary data.</text>
</comment>
<protein>
    <recommendedName>
        <fullName evidence="3">Reverse transcriptase Ty1/copia-type domain-containing protein</fullName>
    </recommendedName>
</protein>
<dbReference type="PANTHER" id="PTHR11439:SF515">
    <property type="entry name" value="GAG-POL POLYPROTEIN"/>
    <property type="match status" value="1"/>
</dbReference>
<dbReference type="OrthoDB" id="413760at2759"/>
<sequence>MEPGLKLTKEDDSSEVDATEYRKVIGCLRYLTHTRPDLAYSVGYVSRYMQSPRASHYQAVKYILRYIKGTTDLGIHYKKGGSNMLLGFSDSSFAVDLDDGKGTTGVVFYFNDGPVAWISQKQSTVALSSCEAELMAANSAACQGVWLRGLLAEMTGRKEEPVMIKVDSQSATALIKNPGFRSTVATQPSISRPLVASTGSRGQLSSSMVGWGAEFVKVLLGTHSTKTEPS</sequence>
<organism evidence="1 2">
    <name type="scientific">Mikania micrantha</name>
    <name type="common">bitter vine</name>
    <dbReference type="NCBI Taxonomy" id="192012"/>
    <lineage>
        <taxon>Eukaryota</taxon>
        <taxon>Viridiplantae</taxon>
        <taxon>Streptophyta</taxon>
        <taxon>Embryophyta</taxon>
        <taxon>Tracheophyta</taxon>
        <taxon>Spermatophyta</taxon>
        <taxon>Magnoliopsida</taxon>
        <taxon>eudicotyledons</taxon>
        <taxon>Gunneridae</taxon>
        <taxon>Pentapetalae</taxon>
        <taxon>asterids</taxon>
        <taxon>campanulids</taxon>
        <taxon>Asterales</taxon>
        <taxon>Asteraceae</taxon>
        <taxon>Asteroideae</taxon>
        <taxon>Heliantheae alliance</taxon>
        <taxon>Eupatorieae</taxon>
        <taxon>Mikania</taxon>
    </lineage>
</organism>
<dbReference type="InterPro" id="IPR043502">
    <property type="entry name" value="DNA/RNA_pol_sf"/>
</dbReference>
<dbReference type="SUPFAM" id="SSF56672">
    <property type="entry name" value="DNA/RNA polymerases"/>
    <property type="match status" value="1"/>
</dbReference>
<dbReference type="PANTHER" id="PTHR11439">
    <property type="entry name" value="GAG-POL-RELATED RETROTRANSPOSON"/>
    <property type="match status" value="1"/>
</dbReference>
<accession>A0A5N6LAS8</accession>
<dbReference type="AlphaFoldDB" id="A0A5N6LAS8"/>
<reference evidence="1 2" key="1">
    <citation type="submission" date="2019-05" db="EMBL/GenBank/DDBJ databases">
        <title>Mikania micrantha, genome provides insights into the molecular mechanism of rapid growth.</title>
        <authorList>
            <person name="Liu B."/>
        </authorList>
    </citation>
    <scope>NUCLEOTIDE SEQUENCE [LARGE SCALE GENOMIC DNA]</scope>
    <source>
        <strain evidence="1">NLD-2019</strain>
        <tissue evidence="1">Leaf</tissue>
    </source>
</reference>
<dbReference type="Proteomes" id="UP000326396">
    <property type="component" value="Unassembled WGS sequence"/>
</dbReference>
<dbReference type="EMBL" id="SZYD01002026">
    <property type="protein sequence ID" value="KAD0040246.1"/>
    <property type="molecule type" value="Genomic_DNA"/>
</dbReference>
<evidence type="ECO:0000313" key="2">
    <source>
        <dbReference type="Proteomes" id="UP000326396"/>
    </source>
</evidence>
<keyword evidence="2" id="KW-1185">Reference proteome</keyword>
<evidence type="ECO:0000313" key="1">
    <source>
        <dbReference type="EMBL" id="KAD0040246.1"/>
    </source>
</evidence>
<proteinExistence type="predicted"/>
<evidence type="ECO:0008006" key="3">
    <source>
        <dbReference type="Google" id="ProtNLM"/>
    </source>
</evidence>
<dbReference type="CDD" id="cd09272">
    <property type="entry name" value="RNase_HI_RT_Ty1"/>
    <property type="match status" value="1"/>
</dbReference>
<gene>
    <name evidence="1" type="ORF">E3N88_44886</name>
</gene>
<name>A0A5N6LAS8_9ASTR</name>